<keyword evidence="9" id="KW-1185">Reference proteome</keyword>
<feature type="transmembrane region" description="Helical" evidence="6">
    <location>
        <begin position="44"/>
        <end position="62"/>
    </location>
</feature>
<dbReference type="SUPFAM" id="SSF143597">
    <property type="entry name" value="YojJ-like"/>
    <property type="match status" value="1"/>
</dbReference>
<evidence type="ECO:0000256" key="2">
    <source>
        <dbReference type="ARBA" id="ARBA00022679"/>
    </source>
</evidence>
<dbReference type="PANTHER" id="PTHR34185">
    <property type="entry name" value="DIADENYLATE CYCLASE"/>
    <property type="match status" value="1"/>
</dbReference>
<name>A0A1J0AFL7_9CYAN</name>
<dbReference type="AlphaFoldDB" id="A0A1J0AFL7"/>
<dbReference type="InterPro" id="IPR050338">
    <property type="entry name" value="DisA"/>
</dbReference>
<evidence type="ECO:0000256" key="3">
    <source>
        <dbReference type="ARBA" id="ARBA00022695"/>
    </source>
</evidence>
<dbReference type="OrthoDB" id="9807385at2"/>
<feature type="domain" description="DAC" evidence="7">
    <location>
        <begin position="59"/>
        <end position="205"/>
    </location>
</feature>
<dbReference type="GO" id="GO:0005524">
    <property type="term" value="F:ATP binding"/>
    <property type="evidence" value="ECO:0007669"/>
    <property type="project" value="UniProtKB-KW"/>
</dbReference>
<dbReference type="EMBL" id="CP017675">
    <property type="protein sequence ID" value="APB34732.1"/>
    <property type="molecule type" value="Genomic_DNA"/>
</dbReference>
<dbReference type="KEGG" id="glt:GlitD10_2398"/>
<comment type="catalytic activity">
    <reaction evidence="1">
        <text>2 ATP = 3',3'-c-di-AMP + 2 diphosphate</text>
        <dbReference type="Rhea" id="RHEA:35655"/>
        <dbReference type="ChEBI" id="CHEBI:30616"/>
        <dbReference type="ChEBI" id="CHEBI:33019"/>
        <dbReference type="ChEBI" id="CHEBI:71500"/>
        <dbReference type="EC" id="2.7.7.85"/>
    </reaction>
</comment>
<dbReference type="STRING" id="1188229.GlitD10_2398"/>
<proteinExistence type="predicted"/>
<keyword evidence="2" id="KW-0808">Transferase</keyword>
<dbReference type="InterPro" id="IPR036888">
    <property type="entry name" value="DNA_integrity_DisA_N_sf"/>
</dbReference>
<dbReference type="Proteomes" id="UP000180235">
    <property type="component" value="Chromosome"/>
</dbReference>
<evidence type="ECO:0000256" key="5">
    <source>
        <dbReference type="ARBA" id="ARBA00022840"/>
    </source>
</evidence>
<evidence type="ECO:0000313" key="8">
    <source>
        <dbReference type="EMBL" id="APB34732.1"/>
    </source>
</evidence>
<dbReference type="Pfam" id="PF02457">
    <property type="entry name" value="DAC"/>
    <property type="match status" value="1"/>
</dbReference>
<evidence type="ECO:0000313" key="9">
    <source>
        <dbReference type="Proteomes" id="UP000180235"/>
    </source>
</evidence>
<sequence>MESWDVLLVAGVLALLPVLVGRRGIAVALVATLALLAEAQHLPWTAQGLGLGAILVGVLPRWRWGRPDWRPTPADTAVMLTVITECTQRRWGALLVWLAPPAEMPNTLPGVNLQAQLSAELLLSLLSPLSPLHDGAVVVRNGLVLAAGVILPISTQPLVLGLGTRHRAALGVTEHQPDGLAIVVSEETGQVALAHQGKLLTNLTLHQLREYLERQRNHQRNRL</sequence>
<keyword evidence="6" id="KW-0472">Membrane</keyword>
<protein>
    <recommendedName>
        <fullName evidence="7">DAC domain-containing protein</fullName>
    </recommendedName>
</protein>
<accession>A0A1J0AFL7</accession>
<organism evidence="8 9">
    <name type="scientific">Gloeomargarita lithophora Alchichica-D10</name>
    <dbReference type="NCBI Taxonomy" id="1188229"/>
    <lineage>
        <taxon>Bacteria</taxon>
        <taxon>Bacillati</taxon>
        <taxon>Cyanobacteriota</taxon>
        <taxon>Cyanophyceae</taxon>
        <taxon>Gloeomargaritales</taxon>
        <taxon>Gloeomargaritaceae</taxon>
        <taxon>Gloeomargarita</taxon>
    </lineage>
</organism>
<keyword evidence="5" id="KW-0067">ATP-binding</keyword>
<dbReference type="InterPro" id="IPR003390">
    <property type="entry name" value="DNA_integrity_scan_DisA_N"/>
</dbReference>
<reference evidence="8 9" key="1">
    <citation type="submission" date="2016-10" db="EMBL/GenBank/DDBJ databases">
        <title>Description of Gloeomargarita lithophora gen. nov., sp. nov., a thylakoid-bearing basal-branching cyanobacterium with intracellular carbonates, and proposal for Gloeomargaritales ord. nov.</title>
        <authorList>
            <person name="Moreira D."/>
            <person name="Tavera R."/>
            <person name="Benzerara K."/>
            <person name="Skouri-Panet F."/>
            <person name="Couradeau E."/>
            <person name="Gerard E."/>
            <person name="Loussert C."/>
            <person name="Novelo E."/>
            <person name="Zivanovic Y."/>
            <person name="Lopez-Garcia P."/>
        </authorList>
    </citation>
    <scope>NUCLEOTIDE SEQUENCE [LARGE SCALE GENOMIC DNA]</scope>
    <source>
        <strain evidence="8 9">D10</strain>
    </source>
</reference>
<dbReference type="GO" id="GO:0106408">
    <property type="term" value="F:diadenylate cyclase activity"/>
    <property type="evidence" value="ECO:0007669"/>
    <property type="project" value="UniProtKB-EC"/>
</dbReference>
<keyword evidence="6" id="KW-0812">Transmembrane</keyword>
<dbReference type="PANTHER" id="PTHR34185:SF1">
    <property type="entry name" value="DIADENYLATE CYCLASE"/>
    <property type="match status" value="1"/>
</dbReference>
<dbReference type="Gene3D" id="3.40.1700.10">
    <property type="entry name" value="DNA integrity scanning protein, DisA, N-terminal domain"/>
    <property type="match status" value="1"/>
</dbReference>
<evidence type="ECO:0000256" key="6">
    <source>
        <dbReference type="SAM" id="Phobius"/>
    </source>
</evidence>
<keyword evidence="3" id="KW-0548">Nucleotidyltransferase</keyword>
<dbReference type="PROSITE" id="PS51794">
    <property type="entry name" value="DAC"/>
    <property type="match status" value="1"/>
</dbReference>
<evidence type="ECO:0000256" key="1">
    <source>
        <dbReference type="ARBA" id="ARBA00000877"/>
    </source>
</evidence>
<evidence type="ECO:0000256" key="4">
    <source>
        <dbReference type="ARBA" id="ARBA00022741"/>
    </source>
</evidence>
<keyword evidence="4" id="KW-0547">Nucleotide-binding</keyword>
<dbReference type="GO" id="GO:0004016">
    <property type="term" value="F:adenylate cyclase activity"/>
    <property type="evidence" value="ECO:0007669"/>
    <property type="project" value="TreeGrafter"/>
</dbReference>
<dbReference type="RefSeq" id="WP_071455130.1">
    <property type="nucleotide sequence ID" value="NZ_CP017675.1"/>
</dbReference>
<evidence type="ECO:0000259" key="7">
    <source>
        <dbReference type="PROSITE" id="PS51794"/>
    </source>
</evidence>
<keyword evidence="6" id="KW-1133">Transmembrane helix</keyword>
<gene>
    <name evidence="8" type="ORF">GlitD10_2398</name>
</gene>